<gene>
    <name evidence="1" type="ORF">SAMN05444921_11351</name>
</gene>
<accession>A0A1G9VYG0</accession>
<protein>
    <recommendedName>
        <fullName evidence="3">Phage capsid protein</fullName>
    </recommendedName>
</protein>
<dbReference type="STRING" id="1196353.SAMN05444921_11351"/>
<reference evidence="2" key="1">
    <citation type="submission" date="2016-10" db="EMBL/GenBank/DDBJ databases">
        <authorList>
            <person name="Varghese N."/>
            <person name="Submissions S."/>
        </authorList>
    </citation>
    <scope>NUCLEOTIDE SEQUENCE [LARGE SCALE GENOMIC DNA]</scope>
    <source>
        <strain evidence="2">CGMCC 4.7042</strain>
    </source>
</reference>
<dbReference type="NCBIfam" id="NF045672">
    <property type="entry name" value="MCP_gp7_epsi_15"/>
    <property type="match status" value="1"/>
</dbReference>
<evidence type="ECO:0008006" key="3">
    <source>
        <dbReference type="Google" id="ProtNLM"/>
    </source>
</evidence>
<dbReference type="GeneID" id="40831230"/>
<dbReference type="Proteomes" id="UP000199063">
    <property type="component" value="Unassembled WGS sequence"/>
</dbReference>
<dbReference type="EMBL" id="FNHI01000013">
    <property type="protein sequence ID" value="SDM77280.1"/>
    <property type="molecule type" value="Genomic_DNA"/>
</dbReference>
<sequence>MPVTLAEAKLNATDDVDVNVIDEFQKSSDILNRMTFDDVVSPTGGDTLTYGYRRLITQVSADFRAINSEYTPTEVTTQRYTVDLKPLGGSFQVDRVVAKLGPAASGVVALNMSQKIKAARAKFADAVINGDTAVDANGFDGLSKILTGTSTEYLPLANGVSAGYVDWTTVNDKATAMAAMTHIDSWLASLDETPDVIYGNRKTLALFKRLAMWTEQYEKSEDAFGRPITRYNGIDLVDLKTKAGSNTDVIGLVTRDADGGGAGGNITNLGDLYAVRFGMDGFHGASIVGDLVQTWLPDFARAGAVKTGEVEMGPLAVVLKATKAAGVFRNVKSA</sequence>
<name>A0A1G9VYG0_9ACTN</name>
<dbReference type="OrthoDB" id="3514784at2"/>
<organism evidence="1 2">
    <name type="scientific">Streptomyces wuyuanensis</name>
    <dbReference type="NCBI Taxonomy" id="1196353"/>
    <lineage>
        <taxon>Bacteria</taxon>
        <taxon>Bacillati</taxon>
        <taxon>Actinomycetota</taxon>
        <taxon>Actinomycetes</taxon>
        <taxon>Kitasatosporales</taxon>
        <taxon>Streptomycetaceae</taxon>
        <taxon>Streptomyces</taxon>
    </lineage>
</organism>
<evidence type="ECO:0000313" key="2">
    <source>
        <dbReference type="Proteomes" id="UP000199063"/>
    </source>
</evidence>
<dbReference type="InterPro" id="IPR048813">
    <property type="entry name" value="GP7-like"/>
</dbReference>
<proteinExistence type="predicted"/>
<dbReference type="RefSeq" id="WP_093656617.1">
    <property type="nucleotide sequence ID" value="NZ_FNHI01000013.1"/>
</dbReference>
<dbReference type="AlphaFoldDB" id="A0A1G9VYG0"/>
<keyword evidence="2" id="KW-1185">Reference proteome</keyword>
<evidence type="ECO:0000313" key="1">
    <source>
        <dbReference type="EMBL" id="SDM77280.1"/>
    </source>
</evidence>